<dbReference type="PANTHER" id="PTHR46580">
    <property type="entry name" value="SENSOR KINASE-RELATED"/>
    <property type="match status" value="1"/>
</dbReference>
<reference evidence="2" key="1">
    <citation type="submission" date="2018-05" db="EMBL/GenBank/DDBJ databases">
        <authorList>
            <person name="Lanie J.A."/>
            <person name="Ng W.-L."/>
            <person name="Kazmierczak K.M."/>
            <person name="Andrzejewski T.M."/>
            <person name="Davidsen T.M."/>
            <person name="Wayne K.J."/>
            <person name="Tettelin H."/>
            <person name="Glass J.I."/>
            <person name="Rusch D."/>
            <person name="Podicherti R."/>
            <person name="Tsui H.-C.T."/>
            <person name="Winkler M.E."/>
        </authorList>
    </citation>
    <scope>NUCLEOTIDE SEQUENCE</scope>
</reference>
<protein>
    <recommendedName>
        <fullName evidence="3">VCBS repeat-containing protein</fullName>
    </recommendedName>
</protein>
<feature type="non-terminal residue" evidence="2">
    <location>
        <position position="232"/>
    </location>
</feature>
<evidence type="ECO:0000256" key="1">
    <source>
        <dbReference type="ARBA" id="ARBA00022729"/>
    </source>
</evidence>
<evidence type="ECO:0008006" key="3">
    <source>
        <dbReference type="Google" id="ProtNLM"/>
    </source>
</evidence>
<sequence>ADIDNDGDLDLVWSANSTFISYNNGRGKFTCNTMLGRANVDYPPYKKCWEEMDSTQPSLRPDKGWSWSALVIDLNKDGLPEVITANGNAVDPDLNDPKPSASGKIFVFKNTGGKLGTFKKVQTIPGPGKWPDQKGRKFSVWAADTQAADLDGDGDLDGLFYHECGDFCSGTNPIVILKNLGNGKVKRWQIINASPARGSYANSAYNKLSGAPQVVDLNGDKRPDLVGNYSHN</sequence>
<dbReference type="SUPFAM" id="SSF69318">
    <property type="entry name" value="Integrin alpha N-terminal domain"/>
    <property type="match status" value="1"/>
</dbReference>
<keyword evidence="1" id="KW-0732">Signal</keyword>
<organism evidence="2">
    <name type="scientific">marine metagenome</name>
    <dbReference type="NCBI Taxonomy" id="408172"/>
    <lineage>
        <taxon>unclassified sequences</taxon>
        <taxon>metagenomes</taxon>
        <taxon>ecological metagenomes</taxon>
    </lineage>
</organism>
<proteinExistence type="predicted"/>
<dbReference type="Gene3D" id="2.130.10.130">
    <property type="entry name" value="Integrin alpha, N-terminal"/>
    <property type="match status" value="1"/>
</dbReference>
<name>A0A383E5Z7_9ZZZZ</name>
<dbReference type="InterPro" id="IPR013517">
    <property type="entry name" value="FG-GAP"/>
</dbReference>
<evidence type="ECO:0000313" key="2">
    <source>
        <dbReference type="EMBL" id="SVE52024.1"/>
    </source>
</evidence>
<feature type="non-terminal residue" evidence="2">
    <location>
        <position position="1"/>
    </location>
</feature>
<dbReference type="AlphaFoldDB" id="A0A383E5Z7"/>
<dbReference type="Pfam" id="PF13517">
    <property type="entry name" value="FG-GAP_3"/>
    <property type="match status" value="1"/>
</dbReference>
<dbReference type="InterPro" id="IPR028994">
    <property type="entry name" value="Integrin_alpha_N"/>
</dbReference>
<accession>A0A383E5Z7</accession>
<dbReference type="EMBL" id="UINC01223008">
    <property type="protein sequence ID" value="SVE52024.1"/>
    <property type="molecule type" value="Genomic_DNA"/>
</dbReference>
<gene>
    <name evidence="2" type="ORF">METZ01_LOCUS504878</name>
</gene>